<gene>
    <name evidence="1" type="ORF">NGM99_18260</name>
    <name evidence="2" type="ORF">NGM99_20835</name>
</gene>
<organism evidence="2 3">
    <name type="scientific">Mesorhizobium liriopis</name>
    <dbReference type="NCBI Taxonomy" id="2953882"/>
    <lineage>
        <taxon>Bacteria</taxon>
        <taxon>Pseudomonadati</taxon>
        <taxon>Pseudomonadota</taxon>
        <taxon>Alphaproteobacteria</taxon>
        <taxon>Hyphomicrobiales</taxon>
        <taxon>Phyllobacteriaceae</taxon>
        <taxon>Mesorhizobium</taxon>
    </lineage>
</organism>
<evidence type="ECO:0000313" key="1">
    <source>
        <dbReference type="EMBL" id="MCO6051733.1"/>
    </source>
</evidence>
<accession>A0ABT1CCK3</accession>
<sequence>MRDRAVTEDLGQALVSLLASSIADFIDRPSADAEAIRTNDDDCGALAACIADPAQREYVSAHLTLALRQLVDAIRENDPQALEQAQWWAREQLETMKAQAR</sequence>
<name>A0ABT1CCK3_9HYPH</name>
<evidence type="ECO:0000313" key="2">
    <source>
        <dbReference type="EMBL" id="MCO6052238.1"/>
    </source>
</evidence>
<proteinExistence type="predicted"/>
<comment type="caution">
    <text evidence="2">The sequence shown here is derived from an EMBL/GenBank/DDBJ whole genome shotgun (WGS) entry which is preliminary data.</text>
</comment>
<dbReference type="Proteomes" id="UP001205906">
    <property type="component" value="Unassembled WGS sequence"/>
</dbReference>
<dbReference type="EMBL" id="JAMXQS010000012">
    <property type="protein sequence ID" value="MCO6052238.1"/>
    <property type="molecule type" value="Genomic_DNA"/>
</dbReference>
<protein>
    <submittedName>
        <fullName evidence="2">Uncharacterized protein</fullName>
    </submittedName>
</protein>
<keyword evidence="3" id="KW-1185">Reference proteome</keyword>
<evidence type="ECO:0000313" key="3">
    <source>
        <dbReference type="Proteomes" id="UP001205906"/>
    </source>
</evidence>
<dbReference type="EMBL" id="JAMXQS010000009">
    <property type="protein sequence ID" value="MCO6051733.1"/>
    <property type="molecule type" value="Genomic_DNA"/>
</dbReference>
<reference evidence="2 3" key="1">
    <citation type="submission" date="2022-06" db="EMBL/GenBank/DDBJ databases">
        <title>Mesorhizobium sp. strain RP14 Genome sequencing and assembly.</title>
        <authorList>
            <person name="Kim I."/>
        </authorList>
    </citation>
    <scope>NUCLEOTIDE SEQUENCE [LARGE SCALE GENOMIC DNA]</scope>
    <source>
        <strain evidence="2">RP14</strain>
        <strain evidence="3">RP14(2022)</strain>
    </source>
</reference>
<dbReference type="RefSeq" id="WP_252821602.1">
    <property type="nucleotide sequence ID" value="NZ_JAMXQS010000009.1"/>
</dbReference>